<feature type="compositionally biased region" description="Polar residues" evidence="1">
    <location>
        <begin position="64"/>
        <end position="80"/>
    </location>
</feature>
<comment type="caution">
    <text evidence="2">The sequence shown here is derived from an EMBL/GenBank/DDBJ whole genome shotgun (WGS) entry which is preliminary data.</text>
</comment>
<protein>
    <submittedName>
        <fullName evidence="2">Uncharacterized protein</fullName>
    </submittedName>
</protein>
<feature type="region of interest" description="Disordered" evidence="1">
    <location>
        <begin position="55"/>
        <end position="89"/>
    </location>
</feature>
<feature type="region of interest" description="Disordered" evidence="1">
    <location>
        <begin position="306"/>
        <end position="405"/>
    </location>
</feature>
<proteinExistence type="predicted"/>
<dbReference type="eggNOG" id="ENOG502T6X5">
    <property type="taxonomic scope" value="Eukaryota"/>
</dbReference>
<feature type="compositionally biased region" description="Basic residues" evidence="1">
    <location>
        <begin position="365"/>
        <end position="388"/>
    </location>
</feature>
<keyword evidence="3" id="KW-1185">Reference proteome</keyword>
<dbReference type="EMBL" id="AMGW01000002">
    <property type="protein sequence ID" value="EXJ62287.1"/>
    <property type="molecule type" value="Genomic_DNA"/>
</dbReference>
<evidence type="ECO:0000313" key="3">
    <source>
        <dbReference type="Proteomes" id="UP000019473"/>
    </source>
</evidence>
<feature type="compositionally biased region" description="Basic and acidic residues" evidence="1">
    <location>
        <begin position="327"/>
        <end position="342"/>
    </location>
</feature>
<dbReference type="VEuPathDB" id="FungiDB:A1O7_02720"/>
<evidence type="ECO:0000313" key="2">
    <source>
        <dbReference type="EMBL" id="EXJ62287.1"/>
    </source>
</evidence>
<accession>W9W2K1</accession>
<dbReference type="AlphaFoldDB" id="W9W2K1"/>
<organism evidence="2 3">
    <name type="scientific">Cladophialophora yegresii CBS 114405</name>
    <dbReference type="NCBI Taxonomy" id="1182544"/>
    <lineage>
        <taxon>Eukaryota</taxon>
        <taxon>Fungi</taxon>
        <taxon>Dikarya</taxon>
        <taxon>Ascomycota</taxon>
        <taxon>Pezizomycotina</taxon>
        <taxon>Eurotiomycetes</taxon>
        <taxon>Chaetothyriomycetidae</taxon>
        <taxon>Chaetothyriales</taxon>
        <taxon>Herpotrichiellaceae</taxon>
        <taxon>Cladophialophora</taxon>
    </lineage>
</organism>
<dbReference type="STRING" id="1182544.W9W2K1"/>
<dbReference type="Proteomes" id="UP000019473">
    <property type="component" value="Unassembled WGS sequence"/>
</dbReference>
<sequence>MPSVRGFNVTVEGTDGTPFTTYGTRSRGKIVYTSIEARDGARFQIRVTPDFPFPEPKDAMVGGEQQSNSRHGVESSNAQNAMDCDEPDGKPEIPYEFFASVYIDGNSESEDNSQIPTEAGEQHYRSKGHVFKGRCCGAVMEQDAFGGSDYGSGMLAKYLVLPWVFRQKGIDVLLSHMNISETEADIPTTDLEADLADVTEAMANDGLSKPTGRKPGQIEIVITREVTVKMVRPKKYAKPEDTVHLDNDECNTHEVTVDANNKRHMHLTTVKTRPYRADEQFFCKVCISYCDIAKLRKLGLCTQDGSPTDRRLLAISSSPESPGPLKRLRDYESGRHEVRTDDPMLSDGEESTSSDSTSDSDVPRRNKRRGAITSRRSKARPAKPRRNNHTLSWTARKDHESTNQNLRAAHASSTSLVLPEFHFDLNDEVSGWVRELHAEFGRLGATDNKPQLALTSAEPEDVPTGTGDMKLITVSNETVELSDEVDTMHEE</sequence>
<dbReference type="GeneID" id="19177326"/>
<gene>
    <name evidence="2" type="ORF">A1O7_02720</name>
</gene>
<dbReference type="OrthoDB" id="4144012at2759"/>
<reference evidence="2 3" key="1">
    <citation type="submission" date="2013-03" db="EMBL/GenBank/DDBJ databases">
        <title>The Genome Sequence of Cladophialophora yegresii CBS 114405.</title>
        <authorList>
            <consortium name="The Broad Institute Genomics Platform"/>
            <person name="Cuomo C."/>
            <person name="de Hoog S."/>
            <person name="Gorbushina A."/>
            <person name="Walker B."/>
            <person name="Young S.K."/>
            <person name="Zeng Q."/>
            <person name="Gargeya S."/>
            <person name="Fitzgerald M."/>
            <person name="Haas B."/>
            <person name="Abouelleil A."/>
            <person name="Allen A.W."/>
            <person name="Alvarado L."/>
            <person name="Arachchi H.M."/>
            <person name="Berlin A.M."/>
            <person name="Chapman S.B."/>
            <person name="Gainer-Dewar J."/>
            <person name="Goldberg J."/>
            <person name="Griggs A."/>
            <person name="Gujja S."/>
            <person name="Hansen M."/>
            <person name="Howarth C."/>
            <person name="Imamovic A."/>
            <person name="Ireland A."/>
            <person name="Larimer J."/>
            <person name="McCowan C."/>
            <person name="Murphy C."/>
            <person name="Pearson M."/>
            <person name="Poon T.W."/>
            <person name="Priest M."/>
            <person name="Roberts A."/>
            <person name="Saif S."/>
            <person name="Shea T."/>
            <person name="Sisk P."/>
            <person name="Sykes S."/>
            <person name="Wortman J."/>
            <person name="Nusbaum C."/>
            <person name="Birren B."/>
        </authorList>
    </citation>
    <scope>NUCLEOTIDE SEQUENCE [LARGE SCALE GENOMIC DNA]</scope>
    <source>
        <strain evidence="2 3">CBS 114405</strain>
    </source>
</reference>
<name>W9W2K1_9EURO</name>
<evidence type="ECO:0000256" key="1">
    <source>
        <dbReference type="SAM" id="MobiDB-lite"/>
    </source>
</evidence>
<dbReference type="RefSeq" id="XP_007754941.1">
    <property type="nucleotide sequence ID" value="XM_007756751.1"/>
</dbReference>
<dbReference type="HOGENOM" id="CLU_035335_0_0_1"/>